<dbReference type="EMBL" id="ADLT01000018">
    <property type="protein sequence ID" value="EHO63239.1"/>
    <property type="molecule type" value="Genomic_DNA"/>
</dbReference>
<dbReference type="PATRIC" id="fig|742743.3.peg.842"/>
<dbReference type="OrthoDB" id="328435at2"/>
<evidence type="ECO:0000256" key="1">
    <source>
        <dbReference type="ARBA" id="ARBA00008324"/>
    </source>
</evidence>
<evidence type="ECO:0000256" key="2">
    <source>
        <dbReference type="ARBA" id="ARBA00022801"/>
    </source>
</evidence>
<dbReference type="Gene3D" id="3.10.129.10">
    <property type="entry name" value="Hotdog Thioesterase"/>
    <property type="match status" value="1"/>
</dbReference>
<gene>
    <name evidence="4" type="ORF">HMPREF9453_00829</name>
</gene>
<dbReference type="AlphaFoldDB" id="H1CZP1"/>
<accession>H1CZP1</accession>
<organism evidence="4 5">
    <name type="scientific">Dialister succinatiphilus YIT 11850</name>
    <dbReference type="NCBI Taxonomy" id="742743"/>
    <lineage>
        <taxon>Bacteria</taxon>
        <taxon>Bacillati</taxon>
        <taxon>Bacillota</taxon>
        <taxon>Negativicutes</taxon>
        <taxon>Veillonellales</taxon>
        <taxon>Veillonellaceae</taxon>
        <taxon>Dialister</taxon>
    </lineage>
</organism>
<dbReference type="HOGENOM" id="CLU_089876_11_1_9"/>
<reference evidence="4 5" key="1">
    <citation type="submission" date="2011-11" db="EMBL/GenBank/DDBJ databases">
        <title>The Genome Sequence of Dialister succinatiphilus YIT 11850.</title>
        <authorList>
            <consortium name="The Broad Institute Genome Sequencing Platform"/>
            <person name="Earl A."/>
            <person name="Ward D."/>
            <person name="Feldgarden M."/>
            <person name="Gevers D."/>
            <person name="Morotomi M."/>
            <person name="Young S.K."/>
            <person name="Zeng Q."/>
            <person name="Gargeya S."/>
            <person name="Fitzgerald M."/>
            <person name="Haas B."/>
            <person name="Abouelleil A."/>
            <person name="Alvarado L."/>
            <person name="Arachchi H.M."/>
            <person name="Berlin A."/>
            <person name="Brown A."/>
            <person name="Chapman S.B."/>
            <person name="Dunbar C."/>
            <person name="Gearin G."/>
            <person name="Goldberg J."/>
            <person name="Griggs A."/>
            <person name="Gujja S."/>
            <person name="Heiman D."/>
            <person name="Howarth C."/>
            <person name="Lui A."/>
            <person name="MacDonald P.J.P."/>
            <person name="Montmayeur A."/>
            <person name="Murphy C."/>
            <person name="Neiman D."/>
            <person name="Pearson M."/>
            <person name="Priest M."/>
            <person name="Roberts A."/>
            <person name="Saif S."/>
            <person name="Shea T."/>
            <person name="Sisk P."/>
            <person name="Stolte C."/>
            <person name="Sykes S."/>
            <person name="Wortman J."/>
            <person name="Nusbaum C."/>
            <person name="Birren B."/>
        </authorList>
    </citation>
    <scope>NUCLEOTIDE SEQUENCE [LARGE SCALE GENOMIC DNA]</scope>
    <source>
        <strain evidence="4 5">YIT 11850</strain>
    </source>
</reference>
<comment type="similarity">
    <text evidence="1">Belongs to the thioesterase PaaI family.</text>
</comment>
<evidence type="ECO:0000259" key="3">
    <source>
        <dbReference type="Pfam" id="PF03061"/>
    </source>
</evidence>
<sequence length="156" mass="17633">MMDTNIKQLKDPEEIRQHIRNIYKKNRFMEDYFHIHIDEIHCGSVTVSLKTDPLKHNNHRGRLHGGVLAALADSVTGVTSASVGASVVTVAMTMNFIRTAKPGETIRVTSHITHNGHSTIVIEADMFDEEDHLMSNILATMMVVDRFTEIPRRWNG</sequence>
<keyword evidence="5" id="KW-1185">Reference proteome</keyword>
<evidence type="ECO:0000313" key="5">
    <source>
        <dbReference type="Proteomes" id="UP000003277"/>
    </source>
</evidence>
<dbReference type="NCBIfam" id="TIGR00369">
    <property type="entry name" value="unchar_dom_1"/>
    <property type="match status" value="1"/>
</dbReference>
<dbReference type="InterPro" id="IPR006683">
    <property type="entry name" value="Thioestr_dom"/>
</dbReference>
<proteinExistence type="inferred from homology"/>
<dbReference type="SUPFAM" id="SSF54637">
    <property type="entry name" value="Thioesterase/thiol ester dehydrase-isomerase"/>
    <property type="match status" value="1"/>
</dbReference>
<dbReference type="RefSeq" id="WP_008859333.1">
    <property type="nucleotide sequence ID" value="NZ_JH591187.1"/>
</dbReference>
<evidence type="ECO:0000313" key="4">
    <source>
        <dbReference type="EMBL" id="EHO63239.1"/>
    </source>
</evidence>
<dbReference type="PANTHER" id="PTHR21660">
    <property type="entry name" value="THIOESTERASE SUPERFAMILY MEMBER-RELATED"/>
    <property type="match status" value="1"/>
</dbReference>
<protein>
    <recommendedName>
        <fullName evidence="3">Thioesterase domain-containing protein</fullName>
    </recommendedName>
</protein>
<dbReference type="InterPro" id="IPR003736">
    <property type="entry name" value="PAAI_dom"/>
</dbReference>
<dbReference type="Pfam" id="PF03061">
    <property type="entry name" value="4HBT"/>
    <property type="match status" value="1"/>
</dbReference>
<dbReference type="PANTHER" id="PTHR21660:SF1">
    <property type="entry name" value="ACYL-COENZYME A THIOESTERASE 13"/>
    <property type="match status" value="1"/>
</dbReference>
<dbReference type="STRING" id="742743.HMPREF9453_00829"/>
<dbReference type="eggNOG" id="COG2050">
    <property type="taxonomic scope" value="Bacteria"/>
</dbReference>
<feature type="domain" description="Thioesterase" evidence="3">
    <location>
        <begin position="61"/>
        <end position="134"/>
    </location>
</feature>
<dbReference type="InterPro" id="IPR039298">
    <property type="entry name" value="ACOT13"/>
</dbReference>
<keyword evidence="2" id="KW-0378">Hydrolase</keyword>
<dbReference type="Proteomes" id="UP000003277">
    <property type="component" value="Unassembled WGS sequence"/>
</dbReference>
<name>H1CZP1_9FIRM</name>
<comment type="caution">
    <text evidence="4">The sequence shown here is derived from an EMBL/GenBank/DDBJ whole genome shotgun (WGS) entry which is preliminary data.</text>
</comment>
<dbReference type="InterPro" id="IPR029069">
    <property type="entry name" value="HotDog_dom_sf"/>
</dbReference>
<dbReference type="CDD" id="cd03443">
    <property type="entry name" value="PaaI_thioesterase"/>
    <property type="match status" value="1"/>
</dbReference>
<dbReference type="GO" id="GO:0047617">
    <property type="term" value="F:fatty acyl-CoA hydrolase activity"/>
    <property type="evidence" value="ECO:0007669"/>
    <property type="project" value="InterPro"/>
</dbReference>